<organism evidence="8 9">
    <name type="scientific">Ladona fulva</name>
    <name type="common">Scarce chaser dragonfly</name>
    <name type="synonym">Libellula fulva</name>
    <dbReference type="NCBI Taxonomy" id="123851"/>
    <lineage>
        <taxon>Eukaryota</taxon>
        <taxon>Metazoa</taxon>
        <taxon>Ecdysozoa</taxon>
        <taxon>Arthropoda</taxon>
        <taxon>Hexapoda</taxon>
        <taxon>Insecta</taxon>
        <taxon>Pterygota</taxon>
        <taxon>Palaeoptera</taxon>
        <taxon>Odonata</taxon>
        <taxon>Epiprocta</taxon>
        <taxon>Anisoptera</taxon>
        <taxon>Libelluloidea</taxon>
        <taxon>Libellulidae</taxon>
        <taxon>Ladona</taxon>
    </lineage>
</organism>
<dbReference type="SMART" id="SM00181">
    <property type="entry name" value="EGF"/>
    <property type="match status" value="2"/>
</dbReference>
<dbReference type="InterPro" id="IPR000742">
    <property type="entry name" value="EGF"/>
</dbReference>
<evidence type="ECO:0000256" key="3">
    <source>
        <dbReference type="ARBA" id="ARBA00022737"/>
    </source>
</evidence>
<dbReference type="EMBL" id="KZ308899">
    <property type="protein sequence ID" value="KAG8235319.1"/>
    <property type="molecule type" value="Genomic_DNA"/>
</dbReference>
<evidence type="ECO:0000256" key="5">
    <source>
        <dbReference type="ARBA" id="ARBA00023180"/>
    </source>
</evidence>
<protein>
    <recommendedName>
        <fullName evidence="7">EGF-like domain-containing protein</fullName>
    </recommendedName>
</protein>
<feature type="disulfide bond" evidence="6">
    <location>
        <begin position="82"/>
        <end position="91"/>
    </location>
</feature>
<keyword evidence="2" id="KW-0732">Signal</keyword>
<feature type="domain" description="EGF-like" evidence="7">
    <location>
        <begin position="14"/>
        <end position="54"/>
    </location>
</feature>
<dbReference type="GO" id="GO:0032991">
    <property type="term" value="C:protein-containing complex"/>
    <property type="evidence" value="ECO:0007669"/>
    <property type="project" value="TreeGrafter"/>
</dbReference>
<reference evidence="8" key="2">
    <citation type="submission" date="2017-10" db="EMBL/GenBank/DDBJ databases">
        <title>Ladona fulva Genome sequencing and assembly.</title>
        <authorList>
            <person name="Murali S."/>
            <person name="Richards S."/>
            <person name="Bandaranaike D."/>
            <person name="Bellair M."/>
            <person name="Blankenburg K."/>
            <person name="Chao H."/>
            <person name="Dinh H."/>
            <person name="Doddapaneni H."/>
            <person name="Dugan-Rocha S."/>
            <person name="Elkadiri S."/>
            <person name="Gnanaolivu R."/>
            <person name="Hernandez B."/>
            <person name="Skinner E."/>
            <person name="Javaid M."/>
            <person name="Lee S."/>
            <person name="Li M."/>
            <person name="Ming W."/>
            <person name="Munidasa M."/>
            <person name="Muniz J."/>
            <person name="Nguyen L."/>
            <person name="Hughes D."/>
            <person name="Osuji N."/>
            <person name="Pu L.-L."/>
            <person name="Puazo M."/>
            <person name="Qu C."/>
            <person name="Quiroz J."/>
            <person name="Raj R."/>
            <person name="Weissenberger G."/>
            <person name="Xin Y."/>
            <person name="Zou X."/>
            <person name="Han Y."/>
            <person name="Worley K."/>
            <person name="Muzny D."/>
            <person name="Gibbs R."/>
        </authorList>
    </citation>
    <scope>NUCLEOTIDE SEQUENCE</scope>
    <source>
        <strain evidence="8">Sampled in the wild</strain>
    </source>
</reference>
<gene>
    <name evidence="8" type="ORF">J437_LFUL003600</name>
</gene>
<evidence type="ECO:0000256" key="1">
    <source>
        <dbReference type="ARBA" id="ARBA00022536"/>
    </source>
</evidence>
<dbReference type="FunFam" id="2.10.25.10:FF:000057">
    <property type="entry name" value="protocadherin Fat 1 isoform X2"/>
    <property type="match status" value="1"/>
</dbReference>
<dbReference type="SUPFAM" id="SSF57196">
    <property type="entry name" value="EGF/Laminin"/>
    <property type="match status" value="2"/>
</dbReference>
<dbReference type="GO" id="GO:0007157">
    <property type="term" value="P:heterophilic cell-cell adhesion via plasma membrane cell adhesion molecules"/>
    <property type="evidence" value="ECO:0007669"/>
    <property type="project" value="TreeGrafter"/>
</dbReference>
<dbReference type="OrthoDB" id="283575at2759"/>
<reference evidence="8" key="1">
    <citation type="submission" date="2013-04" db="EMBL/GenBank/DDBJ databases">
        <authorList>
            <person name="Qu J."/>
            <person name="Murali S.C."/>
            <person name="Bandaranaike D."/>
            <person name="Bellair M."/>
            <person name="Blankenburg K."/>
            <person name="Chao H."/>
            <person name="Dinh H."/>
            <person name="Doddapaneni H."/>
            <person name="Downs B."/>
            <person name="Dugan-Rocha S."/>
            <person name="Elkadiri S."/>
            <person name="Gnanaolivu R.D."/>
            <person name="Hernandez B."/>
            <person name="Javaid M."/>
            <person name="Jayaseelan J.C."/>
            <person name="Lee S."/>
            <person name="Li M."/>
            <person name="Ming W."/>
            <person name="Munidasa M."/>
            <person name="Muniz J."/>
            <person name="Nguyen L."/>
            <person name="Ongeri F."/>
            <person name="Osuji N."/>
            <person name="Pu L.-L."/>
            <person name="Puazo M."/>
            <person name="Qu C."/>
            <person name="Quiroz J."/>
            <person name="Raj R."/>
            <person name="Weissenberger G."/>
            <person name="Xin Y."/>
            <person name="Zou X."/>
            <person name="Han Y."/>
            <person name="Richards S."/>
            <person name="Worley K."/>
            <person name="Muzny D."/>
            <person name="Gibbs R."/>
        </authorList>
    </citation>
    <scope>NUCLEOTIDE SEQUENCE</scope>
    <source>
        <strain evidence="8">Sampled in the wild</strain>
    </source>
</reference>
<dbReference type="PRINTS" id="PR00010">
    <property type="entry name" value="EGFBLOOD"/>
</dbReference>
<evidence type="ECO:0000256" key="4">
    <source>
        <dbReference type="ARBA" id="ARBA00023157"/>
    </source>
</evidence>
<name>A0A8K0KJC8_LADFU</name>
<feature type="domain" description="EGF-like" evidence="7">
    <location>
        <begin position="56"/>
        <end position="92"/>
    </location>
</feature>
<dbReference type="InterPro" id="IPR001881">
    <property type="entry name" value="EGF-like_Ca-bd_dom"/>
</dbReference>
<evidence type="ECO:0000313" key="9">
    <source>
        <dbReference type="Proteomes" id="UP000792457"/>
    </source>
</evidence>
<comment type="caution">
    <text evidence="6">Lacks conserved residue(s) required for the propagation of feature annotation.</text>
</comment>
<dbReference type="CDD" id="cd00054">
    <property type="entry name" value="EGF_CA"/>
    <property type="match status" value="1"/>
</dbReference>
<keyword evidence="1 6" id="KW-0245">EGF-like domain</keyword>
<proteinExistence type="predicted"/>
<dbReference type="GO" id="GO:0005886">
    <property type="term" value="C:plasma membrane"/>
    <property type="evidence" value="ECO:0007669"/>
    <property type="project" value="TreeGrafter"/>
</dbReference>
<dbReference type="Gene3D" id="2.10.25.10">
    <property type="entry name" value="Laminin"/>
    <property type="match status" value="2"/>
</dbReference>
<dbReference type="GO" id="GO:0045197">
    <property type="term" value="P:establishment or maintenance of epithelial cell apical/basal polarity"/>
    <property type="evidence" value="ECO:0007669"/>
    <property type="project" value="TreeGrafter"/>
</dbReference>
<accession>A0A8K0KJC8</accession>
<dbReference type="PANTHER" id="PTHR24049">
    <property type="entry name" value="CRUMBS FAMILY MEMBER"/>
    <property type="match status" value="1"/>
</dbReference>
<evidence type="ECO:0000256" key="2">
    <source>
        <dbReference type="ARBA" id="ARBA00022729"/>
    </source>
</evidence>
<evidence type="ECO:0000259" key="7">
    <source>
        <dbReference type="PROSITE" id="PS50026"/>
    </source>
</evidence>
<keyword evidence="3" id="KW-0677">Repeat</keyword>
<evidence type="ECO:0000256" key="6">
    <source>
        <dbReference type="PROSITE-ProRule" id="PRU00076"/>
    </source>
</evidence>
<dbReference type="InterPro" id="IPR051022">
    <property type="entry name" value="Notch_Cell-Fate_Det"/>
</dbReference>
<dbReference type="PROSITE" id="PS00022">
    <property type="entry name" value="EGF_1"/>
    <property type="match status" value="1"/>
</dbReference>
<keyword evidence="5" id="KW-0325">Glycoprotein</keyword>
<dbReference type="AlphaFoldDB" id="A0A8K0KJC8"/>
<keyword evidence="4 6" id="KW-1015">Disulfide bond</keyword>
<keyword evidence="9" id="KW-1185">Reference proteome</keyword>
<dbReference type="Proteomes" id="UP000792457">
    <property type="component" value="Unassembled WGS sequence"/>
</dbReference>
<dbReference type="Pfam" id="PF00008">
    <property type="entry name" value="EGF"/>
    <property type="match status" value="1"/>
</dbReference>
<dbReference type="PANTHER" id="PTHR24049:SF22">
    <property type="entry name" value="DROSOPHILA CRUMBS HOMOLOG"/>
    <property type="match status" value="1"/>
</dbReference>
<comment type="caution">
    <text evidence="8">The sequence shown here is derived from an EMBL/GenBank/DDBJ whole genome shotgun (WGS) entry which is preliminary data.</text>
</comment>
<sequence length="178" mass="20027">MDVETFSFRQKRQAVNPCSQFINPCFRRGICIPTGATSFRCECHSNLYKGEKCKYEVKHCESSPCENGGTCEEAQGTYLCDCPPSYQGINCEIEKTGVNRISKPFLLYEVDILVTYIQKYVIAFASLGSNLKIDVSTGDGFSLTIQGKHFTKVVSVKEWLKSKNIHGRLKNDKENGKD</sequence>
<dbReference type="PROSITE" id="PS50026">
    <property type="entry name" value="EGF_3"/>
    <property type="match status" value="2"/>
</dbReference>
<dbReference type="SMART" id="SM00179">
    <property type="entry name" value="EGF_CA"/>
    <property type="match status" value="2"/>
</dbReference>
<evidence type="ECO:0000313" key="8">
    <source>
        <dbReference type="EMBL" id="KAG8235319.1"/>
    </source>
</evidence>
<dbReference type="GO" id="GO:0005509">
    <property type="term" value="F:calcium ion binding"/>
    <property type="evidence" value="ECO:0007669"/>
    <property type="project" value="InterPro"/>
</dbReference>